<dbReference type="EMBL" id="CAJNNW010026348">
    <property type="protein sequence ID" value="CAE8684685.1"/>
    <property type="molecule type" value="Genomic_DNA"/>
</dbReference>
<evidence type="ECO:0000259" key="2">
    <source>
        <dbReference type="Pfam" id="PF05729"/>
    </source>
</evidence>
<name>A0A813JNG7_POLGL</name>
<dbReference type="AlphaFoldDB" id="A0A813JNG7"/>
<dbReference type="Gene3D" id="3.40.50.300">
    <property type="entry name" value="P-loop containing nucleotide triphosphate hydrolases"/>
    <property type="match status" value="1"/>
</dbReference>
<evidence type="ECO:0000313" key="4">
    <source>
        <dbReference type="Proteomes" id="UP000626109"/>
    </source>
</evidence>
<organism evidence="3 4">
    <name type="scientific">Polarella glacialis</name>
    <name type="common">Dinoflagellate</name>
    <dbReference type="NCBI Taxonomy" id="89957"/>
    <lineage>
        <taxon>Eukaryota</taxon>
        <taxon>Sar</taxon>
        <taxon>Alveolata</taxon>
        <taxon>Dinophyceae</taxon>
        <taxon>Suessiales</taxon>
        <taxon>Suessiaceae</taxon>
        <taxon>Polarella</taxon>
    </lineage>
</organism>
<dbReference type="Proteomes" id="UP000626109">
    <property type="component" value="Unassembled WGS sequence"/>
</dbReference>
<comment type="caution">
    <text evidence="3">The sequence shown here is derived from an EMBL/GenBank/DDBJ whole genome shotgun (WGS) entry which is preliminary data.</text>
</comment>
<dbReference type="Pfam" id="PF05729">
    <property type="entry name" value="NACHT"/>
    <property type="match status" value="1"/>
</dbReference>
<dbReference type="PANTHER" id="PTHR19860">
    <property type="entry name" value="DDB1- AND CUL4-ASSOCIATED FACTOR 12-RELATED"/>
    <property type="match status" value="1"/>
</dbReference>
<dbReference type="InterPro" id="IPR027417">
    <property type="entry name" value="P-loop_NTPase"/>
</dbReference>
<feature type="domain" description="NACHT" evidence="2">
    <location>
        <begin position="81"/>
        <end position="242"/>
    </location>
</feature>
<accession>A0A813JNG7</accession>
<keyword evidence="1" id="KW-0677">Repeat</keyword>
<dbReference type="InterPro" id="IPR051191">
    <property type="entry name" value="DCAF12"/>
</dbReference>
<feature type="non-terminal residue" evidence="3">
    <location>
        <position position="365"/>
    </location>
</feature>
<dbReference type="InterPro" id="IPR007111">
    <property type="entry name" value="NACHT_NTPase"/>
</dbReference>
<dbReference type="SUPFAM" id="SSF52540">
    <property type="entry name" value="P-loop containing nucleoside triphosphate hydrolases"/>
    <property type="match status" value="1"/>
</dbReference>
<proteinExistence type="predicted"/>
<evidence type="ECO:0000256" key="1">
    <source>
        <dbReference type="ARBA" id="ARBA00022737"/>
    </source>
</evidence>
<protein>
    <recommendedName>
        <fullName evidence="2">NACHT domain-containing protein</fullName>
    </recommendedName>
</protein>
<gene>
    <name evidence="3" type="ORF">PGLA2088_LOCUS24060</name>
</gene>
<evidence type="ECO:0000313" key="3">
    <source>
        <dbReference type="EMBL" id="CAE8684685.1"/>
    </source>
</evidence>
<sequence length="365" mass="39245">MAPSSSRDAAAERKPHDAFIALRSEVFGREGVQQRVLSHVASAQKNQVALALRGRGPQAEVLQLLSVQRSVVSFLAGESQRILVLEGEAGAGKSALIASCARQVQQVLPHLKIFCHFVGAARGSTDLVRLLQRLWLELAPDLAVPPSEEGLLRGAADVLERAGQEGGLVILVDALNQLDADAEQSQLQWLPAVLPAGVHAVVSVIPGTPCHKILVSRSPEPLRIQVCGLDRGAGEKLVCSVLAKTGLGERSGEHCVELLLDRQGARNPLWLVFACEELKSRVWHASNNEQATSQQIPHVYTKLATRDRQTASITSNQSSAAIISGFDDDLLGLLQQILARIEKENEETGVVAALCFLECARHGLL</sequence>
<reference evidence="3" key="1">
    <citation type="submission" date="2021-02" db="EMBL/GenBank/DDBJ databases">
        <authorList>
            <person name="Dougan E. K."/>
            <person name="Rhodes N."/>
            <person name="Thang M."/>
            <person name="Chan C."/>
        </authorList>
    </citation>
    <scope>NUCLEOTIDE SEQUENCE</scope>
</reference>
<dbReference type="PANTHER" id="PTHR19860:SF42">
    <property type="entry name" value="RING-TYPE DOMAIN-CONTAINING PROTEIN"/>
    <property type="match status" value="1"/>
</dbReference>
<dbReference type="GO" id="GO:0080008">
    <property type="term" value="C:Cul4-RING E3 ubiquitin ligase complex"/>
    <property type="evidence" value="ECO:0007669"/>
    <property type="project" value="TreeGrafter"/>
</dbReference>